<dbReference type="InterPro" id="IPR012337">
    <property type="entry name" value="RNaseH-like_sf"/>
</dbReference>
<dbReference type="InterPro" id="IPR036397">
    <property type="entry name" value="RNaseH_sf"/>
</dbReference>
<reference evidence="1" key="2">
    <citation type="journal article" date="2015" name="J. Proteomics">
        <title>Sexual differences in the sialomes of the zebra tick, Rhipicephalus pulchellus.</title>
        <authorList>
            <person name="Tan A.W."/>
            <person name="Francischetti I.M."/>
            <person name="Slovak M."/>
            <person name="Kini R.M."/>
            <person name="Ribeiro J.M."/>
        </authorList>
    </citation>
    <scope>NUCLEOTIDE SEQUENCE</scope>
    <source>
        <tissue evidence="1">Salivary gland</tissue>
    </source>
</reference>
<dbReference type="EMBL" id="GACK01000247">
    <property type="protein sequence ID" value="JAA64787.1"/>
    <property type="molecule type" value="mRNA"/>
</dbReference>
<protein>
    <recommendedName>
        <fullName evidence="2">Tick transposon</fullName>
    </recommendedName>
</protein>
<organism evidence="1">
    <name type="scientific">Rhipicephalus pulchellus</name>
    <name type="common">Yellow backed tick</name>
    <name type="synonym">Dermacentor pulchellus</name>
    <dbReference type="NCBI Taxonomy" id="72859"/>
    <lineage>
        <taxon>Eukaryota</taxon>
        <taxon>Metazoa</taxon>
        <taxon>Ecdysozoa</taxon>
        <taxon>Arthropoda</taxon>
        <taxon>Chelicerata</taxon>
        <taxon>Arachnida</taxon>
        <taxon>Acari</taxon>
        <taxon>Parasitiformes</taxon>
        <taxon>Ixodida</taxon>
        <taxon>Ixodoidea</taxon>
        <taxon>Ixodidae</taxon>
        <taxon>Rhipicephalinae</taxon>
        <taxon>Rhipicephalus</taxon>
        <taxon>Rhipicephalus</taxon>
    </lineage>
</organism>
<feature type="non-terminal residue" evidence="1">
    <location>
        <position position="226"/>
    </location>
</feature>
<dbReference type="SUPFAM" id="SSF53098">
    <property type="entry name" value="Ribonuclease H-like"/>
    <property type="match status" value="1"/>
</dbReference>
<accession>L7MLQ8</accession>
<proteinExistence type="evidence at transcript level"/>
<evidence type="ECO:0008006" key="2">
    <source>
        <dbReference type="Google" id="ProtNLM"/>
    </source>
</evidence>
<dbReference type="AlphaFoldDB" id="L7MLQ8"/>
<name>L7MLQ8_RHIPC</name>
<evidence type="ECO:0000313" key="1">
    <source>
        <dbReference type="EMBL" id="JAA64787.1"/>
    </source>
</evidence>
<reference evidence="1" key="1">
    <citation type="submission" date="2012-11" db="EMBL/GenBank/DDBJ databases">
        <authorList>
            <person name="Lucero-Rivera Y.E."/>
            <person name="Tovar-Ramirez D."/>
        </authorList>
    </citation>
    <scope>NUCLEOTIDE SEQUENCE</scope>
    <source>
        <tissue evidence="1">Salivary gland</tissue>
    </source>
</reference>
<sequence>MRKSIKQVLGIPITTNTEALLKLGVHNTLDELAEAQRMAQITRLSGTKAGRDLLSAAGLQPGINKGEAIQLDNQVRESFVVYPFPRNMNPQFNKGRRLARARALLKNTMGTEAFVDAARHENANRFSVAIVNHKGDLLSSASLHTSMADVAQQVAVAMALLDPKRTTVYTDSRAAVRAFQSGLVSKEAARVLKSRFLQDEIHHIVWFPAHLGPDVIPGQPNPNEIA</sequence>
<dbReference type="Gene3D" id="3.30.420.10">
    <property type="entry name" value="Ribonuclease H-like superfamily/Ribonuclease H"/>
    <property type="match status" value="1"/>
</dbReference>
<dbReference type="GO" id="GO:0003676">
    <property type="term" value="F:nucleic acid binding"/>
    <property type="evidence" value="ECO:0007669"/>
    <property type="project" value="InterPro"/>
</dbReference>